<protein>
    <recommendedName>
        <fullName evidence="3">NmrA-like domain-containing protein</fullName>
    </recommendedName>
</protein>
<dbReference type="InterPro" id="IPR051164">
    <property type="entry name" value="NmrA-like_oxidored"/>
</dbReference>
<evidence type="ECO:0000313" key="4">
    <source>
        <dbReference type="EMBL" id="GAA4394074.1"/>
    </source>
</evidence>
<dbReference type="PANTHER" id="PTHR42748">
    <property type="entry name" value="NITROGEN METABOLITE REPRESSION PROTEIN NMRA FAMILY MEMBER"/>
    <property type="match status" value="1"/>
</dbReference>
<dbReference type="InterPro" id="IPR036291">
    <property type="entry name" value="NAD(P)-bd_dom_sf"/>
</dbReference>
<organism evidence="4 5">
    <name type="scientific">Ornithinibacter aureus</name>
    <dbReference type="NCBI Taxonomy" id="622664"/>
    <lineage>
        <taxon>Bacteria</taxon>
        <taxon>Bacillati</taxon>
        <taxon>Actinomycetota</taxon>
        <taxon>Actinomycetes</taxon>
        <taxon>Micrococcales</taxon>
        <taxon>Intrasporangiaceae</taxon>
        <taxon>Ornithinibacter</taxon>
    </lineage>
</organism>
<evidence type="ECO:0000256" key="1">
    <source>
        <dbReference type="ARBA" id="ARBA00006328"/>
    </source>
</evidence>
<dbReference type="Proteomes" id="UP001500390">
    <property type="component" value="Unassembled WGS sequence"/>
</dbReference>
<gene>
    <name evidence="4" type="ORF">GCM10023153_14710</name>
</gene>
<proteinExistence type="inferred from homology"/>
<dbReference type="Pfam" id="PF05368">
    <property type="entry name" value="NmrA"/>
    <property type="match status" value="1"/>
</dbReference>
<name>A0ABP8JPP5_9MICO</name>
<evidence type="ECO:0000259" key="3">
    <source>
        <dbReference type="Pfam" id="PF05368"/>
    </source>
</evidence>
<keyword evidence="2" id="KW-0521">NADP</keyword>
<dbReference type="Gene3D" id="3.40.50.720">
    <property type="entry name" value="NAD(P)-binding Rossmann-like Domain"/>
    <property type="match status" value="1"/>
</dbReference>
<feature type="domain" description="NmrA-like" evidence="3">
    <location>
        <begin position="4"/>
        <end position="173"/>
    </location>
</feature>
<keyword evidence="5" id="KW-1185">Reference proteome</keyword>
<dbReference type="SUPFAM" id="SSF51735">
    <property type="entry name" value="NAD(P)-binding Rossmann-fold domains"/>
    <property type="match status" value="1"/>
</dbReference>
<accession>A0ABP8JPP5</accession>
<comment type="caution">
    <text evidence="4">The sequence shown here is derived from an EMBL/GenBank/DDBJ whole genome shotgun (WGS) entry which is preliminary data.</text>
</comment>
<dbReference type="PANTHER" id="PTHR42748:SF7">
    <property type="entry name" value="NMRA LIKE REDOX SENSOR 1-RELATED"/>
    <property type="match status" value="1"/>
</dbReference>
<sequence length="203" mass="21206">MAVRLADAAAAAGTPRVVFHSVLHPDDARMPHHLRKRDAERVLRSALDDRLTILRPAAYHQNLLDQAGAGVITVPYSPDAPFSNVDLGDVAQVAAAALLNPVIGGGVHDLAGPQVLTTEEMGRQAAAALGRRVEVRRISIESWLAGPGASLPAPAREALVAMFRAYDDGGLVGDPASLLSALGALGALDRPATTWVEAVSRLP</sequence>
<dbReference type="Gene3D" id="3.90.25.10">
    <property type="entry name" value="UDP-galactose 4-epimerase, domain 1"/>
    <property type="match status" value="1"/>
</dbReference>
<dbReference type="EMBL" id="BAABFX010000023">
    <property type="protein sequence ID" value="GAA4394074.1"/>
    <property type="molecule type" value="Genomic_DNA"/>
</dbReference>
<evidence type="ECO:0000313" key="5">
    <source>
        <dbReference type="Proteomes" id="UP001500390"/>
    </source>
</evidence>
<dbReference type="InterPro" id="IPR008030">
    <property type="entry name" value="NmrA-like"/>
</dbReference>
<comment type="similarity">
    <text evidence="1">Belongs to the NmrA-type oxidoreductase family.</text>
</comment>
<reference evidence="5" key="1">
    <citation type="journal article" date="2019" name="Int. J. Syst. Evol. Microbiol.">
        <title>The Global Catalogue of Microorganisms (GCM) 10K type strain sequencing project: providing services to taxonomists for standard genome sequencing and annotation.</title>
        <authorList>
            <consortium name="The Broad Institute Genomics Platform"/>
            <consortium name="The Broad Institute Genome Sequencing Center for Infectious Disease"/>
            <person name="Wu L."/>
            <person name="Ma J."/>
        </authorList>
    </citation>
    <scope>NUCLEOTIDE SEQUENCE [LARGE SCALE GENOMIC DNA]</scope>
    <source>
        <strain evidence="5">JCM 17738</strain>
    </source>
</reference>
<evidence type="ECO:0000256" key="2">
    <source>
        <dbReference type="ARBA" id="ARBA00022857"/>
    </source>
</evidence>